<comment type="caution">
    <text evidence="5">The sequence shown here is derived from an EMBL/GenBank/DDBJ whole genome shotgun (WGS) entry which is preliminary data.</text>
</comment>
<feature type="transmembrane region" description="Helical" evidence="3">
    <location>
        <begin position="182"/>
        <end position="202"/>
    </location>
</feature>
<feature type="transmembrane region" description="Helical" evidence="3">
    <location>
        <begin position="70"/>
        <end position="90"/>
    </location>
</feature>
<feature type="transmembrane region" description="Helical" evidence="3">
    <location>
        <begin position="270"/>
        <end position="286"/>
    </location>
</feature>
<keyword evidence="3" id="KW-0812">Transmembrane</keyword>
<dbReference type="PANTHER" id="PTHR22911:SF79">
    <property type="entry name" value="MOBA-LIKE NTP TRANSFERASE DOMAIN-CONTAINING PROTEIN"/>
    <property type="match status" value="1"/>
</dbReference>
<feature type="transmembrane region" description="Helical" evidence="3">
    <location>
        <begin position="214"/>
        <end position="233"/>
    </location>
</feature>
<dbReference type="Gene3D" id="1.10.3730.20">
    <property type="match status" value="1"/>
</dbReference>
<feature type="transmembrane region" description="Helical" evidence="3">
    <location>
        <begin position="150"/>
        <end position="170"/>
    </location>
</feature>
<comment type="similarity">
    <text evidence="2">Belongs to the EamA transporter family.</text>
</comment>
<keyword evidence="6" id="KW-1185">Reference proteome</keyword>
<dbReference type="SUPFAM" id="SSF103481">
    <property type="entry name" value="Multidrug resistance efflux transporter EmrE"/>
    <property type="match status" value="2"/>
</dbReference>
<dbReference type="EMBL" id="JAUJWV010000001">
    <property type="protein sequence ID" value="MDN7240768.1"/>
    <property type="molecule type" value="Genomic_DNA"/>
</dbReference>
<feature type="transmembrane region" description="Helical" evidence="3">
    <location>
        <begin position="96"/>
        <end position="117"/>
    </location>
</feature>
<feature type="domain" description="EamA" evidence="4">
    <location>
        <begin position="153"/>
        <end position="286"/>
    </location>
</feature>
<evidence type="ECO:0000256" key="3">
    <source>
        <dbReference type="SAM" id="Phobius"/>
    </source>
</evidence>
<sequence>MEQKFALVLIAAAASLWGIIGLFVSGLYEMGFTATQVVAIRAISASCFLVLYALLKNRHSLKIKVVDSKYFIGTGIISIVLFNWCLFKAIEETSISVATILLYTAPVFVTLFSRILFKEALTPRKIGALAITLVGCSLVIGVLPGMNETISFYGLLLGLGAGLFYALYSIFGKYALQKYDSLTVTVFTFLFAAAAITPFSGIWQMTSLLQNPSVWLYAFGIGLFSTVLPFLFYTKGLEIIESSRASIIATIEPVVAVVVGIMIFSEHLNLWQYIGISFVIGAVLLVRETKKQSESVPTATLTKLN</sequence>
<dbReference type="Pfam" id="PF00892">
    <property type="entry name" value="EamA"/>
    <property type="match status" value="2"/>
</dbReference>
<feature type="transmembrane region" description="Helical" evidence="3">
    <location>
        <begin position="7"/>
        <end position="28"/>
    </location>
</feature>
<evidence type="ECO:0000313" key="5">
    <source>
        <dbReference type="EMBL" id="MDN7240768.1"/>
    </source>
</evidence>
<name>A0ABT8MYT1_9BACL</name>
<evidence type="ECO:0000256" key="1">
    <source>
        <dbReference type="ARBA" id="ARBA00004127"/>
    </source>
</evidence>
<evidence type="ECO:0000313" key="6">
    <source>
        <dbReference type="Proteomes" id="UP001172055"/>
    </source>
</evidence>
<dbReference type="InterPro" id="IPR037185">
    <property type="entry name" value="EmrE-like"/>
</dbReference>
<proteinExistence type="inferred from homology"/>
<dbReference type="InterPro" id="IPR000620">
    <property type="entry name" value="EamA_dom"/>
</dbReference>
<feature type="transmembrane region" description="Helical" evidence="3">
    <location>
        <begin position="126"/>
        <end position="144"/>
    </location>
</feature>
<gene>
    <name evidence="5" type="ORF">QWY14_03155</name>
</gene>
<feature type="transmembrane region" description="Helical" evidence="3">
    <location>
        <begin position="34"/>
        <end position="55"/>
    </location>
</feature>
<feature type="transmembrane region" description="Helical" evidence="3">
    <location>
        <begin position="245"/>
        <end position="264"/>
    </location>
</feature>
<keyword evidence="3" id="KW-1133">Transmembrane helix</keyword>
<comment type="subcellular location">
    <subcellularLocation>
        <location evidence="1">Endomembrane system</location>
        <topology evidence="1">Multi-pass membrane protein</topology>
    </subcellularLocation>
</comment>
<dbReference type="PANTHER" id="PTHR22911">
    <property type="entry name" value="ACYL-MALONYL CONDENSING ENZYME-RELATED"/>
    <property type="match status" value="1"/>
</dbReference>
<evidence type="ECO:0000256" key="2">
    <source>
        <dbReference type="ARBA" id="ARBA00007362"/>
    </source>
</evidence>
<dbReference type="Proteomes" id="UP001172055">
    <property type="component" value="Unassembled WGS sequence"/>
</dbReference>
<feature type="domain" description="EamA" evidence="4">
    <location>
        <begin position="5"/>
        <end position="140"/>
    </location>
</feature>
<organism evidence="5 6">
    <name type="scientific">Planococcus shixiaomingii</name>
    <dbReference type="NCBI Taxonomy" id="3058393"/>
    <lineage>
        <taxon>Bacteria</taxon>
        <taxon>Bacillati</taxon>
        <taxon>Bacillota</taxon>
        <taxon>Bacilli</taxon>
        <taxon>Bacillales</taxon>
        <taxon>Caryophanaceae</taxon>
        <taxon>Planococcus</taxon>
    </lineage>
</organism>
<keyword evidence="3" id="KW-0472">Membrane</keyword>
<dbReference type="RefSeq" id="WP_301722660.1">
    <property type="nucleotide sequence ID" value="NZ_JAUJWV010000001.1"/>
</dbReference>
<accession>A0ABT8MYT1</accession>
<protein>
    <submittedName>
        <fullName evidence="5">DMT family transporter</fullName>
    </submittedName>
</protein>
<reference evidence="5 6" key="1">
    <citation type="submission" date="2023-06" db="EMBL/GenBank/DDBJ databases">
        <title>Novel species in genus Planococcus.</title>
        <authorList>
            <person name="Ning S."/>
        </authorList>
    </citation>
    <scope>NUCLEOTIDE SEQUENCE [LARGE SCALE GENOMIC DNA]</scope>
    <source>
        <strain evidence="5 6">N028</strain>
    </source>
</reference>
<evidence type="ECO:0000259" key="4">
    <source>
        <dbReference type="Pfam" id="PF00892"/>
    </source>
</evidence>